<reference evidence="2 5" key="1">
    <citation type="submission" date="2020-08" db="EMBL/GenBank/DDBJ databases">
        <authorList>
            <person name="Koutsovoulos G."/>
            <person name="Danchin GJ E."/>
        </authorList>
    </citation>
    <scope>NUCLEOTIDE SEQUENCE [LARGE SCALE GENOMIC DNA]</scope>
</reference>
<comment type="caution">
    <text evidence="2">The sequence shown here is derived from an EMBL/GenBank/DDBJ whole genome shotgun (WGS) entry which is preliminary data.</text>
</comment>
<dbReference type="EMBL" id="CAJEWN010000713">
    <property type="protein sequence ID" value="CAD2188771.1"/>
    <property type="molecule type" value="Genomic_DNA"/>
</dbReference>
<organism evidence="2 5">
    <name type="scientific">Meloidogyne enterolobii</name>
    <name type="common">Root-knot nematode worm</name>
    <name type="synonym">Meloidogyne mayaguensis</name>
    <dbReference type="NCBI Taxonomy" id="390850"/>
    <lineage>
        <taxon>Eukaryota</taxon>
        <taxon>Metazoa</taxon>
        <taxon>Ecdysozoa</taxon>
        <taxon>Nematoda</taxon>
        <taxon>Chromadorea</taxon>
        <taxon>Rhabditida</taxon>
        <taxon>Tylenchina</taxon>
        <taxon>Tylenchomorpha</taxon>
        <taxon>Tylenchoidea</taxon>
        <taxon>Meloidogynidae</taxon>
        <taxon>Meloidogyninae</taxon>
        <taxon>Meloidogyne</taxon>
    </lineage>
</organism>
<dbReference type="OrthoDB" id="9973206at2759"/>
<protein>
    <submittedName>
        <fullName evidence="2">Uncharacterized protein</fullName>
    </submittedName>
</protein>
<name>A0A6V7WP28_MELEN</name>
<evidence type="ECO:0000313" key="4">
    <source>
        <dbReference type="EMBL" id="CAD2201839.1"/>
    </source>
</evidence>
<dbReference type="AlphaFoldDB" id="A0A6V7WP28"/>
<sequence>MTSFYIVLPSNTNVEANKTNSFRVRLPHKLQFNSEWEVGLAVMVYPHTWPSLGTTSEQYLNVTWQTDEVVRLNVPSSSCINPHQLKDSLDRSLNESCVELSEKMVGFHLEYLGMLKELRAEAKQEYNILKEMKKKESLENVTKAEHTIRDHHENVNIKTEAEIYSELIEKKTASLNEIKKKILSLTNESGFEAWINAYRKPSSVCNFEFFAKKNRFSLYFNRKFVKNVAMTEQLAYILGFDSCDINEPTVAKFIPDMRGGVSCFHVYAPGLIEPMVIGDVSSPVLRIVNIRGQQDEIIEEQFLFIQYHKLLVKEISEIFVEIRTSSGALMPFQYGTCTLTLHFKKSSYF</sequence>
<accession>A0A6V7WP28</accession>
<dbReference type="EMBL" id="CAJEWN010001476">
    <property type="protein sequence ID" value="CAD2197784.1"/>
    <property type="molecule type" value="Genomic_DNA"/>
</dbReference>
<keyword evidence="1" id="KW-0175">Coiled coil</keyword>
<dbReference type="Proteomes" id="UP000580250">
    <property type="component" value="Unassembled WGS sequence"/>
</dbReference>
<evidence type="ECO:0000256" key="1">
    <source>
        <dbReference type="SAM" id="Coils"/>
    </source>
</evidence>
<evidence type="ECO:0000313" key="5">
    <source>
        <dbReference type="Proteomes" id="UP000580250"/>
    </source>
</evidence>
<evidence type="ECO:0000313" key="3">
    <source>
        <dbReference type="EMBL" id="CAD2197784.1"/>
    </source>
</evidence>
<evidence type="ECO:0000313" key="2">
    <source>
        <dbReference type="EMBL" id="CAD2188771.1"/>
    </source>
</evidence>
<gene>
    <name evidence="2" type="ORF">MENT_LOCUS41443</name>
    <name evidence="3" type="ORF">MENT_LOCUS51056</name>
    <name evidence="4" type="ORF">MENT_LOCUS55422</name>
</gene>
<proteinExistence type="predicted"/>
<dbReference type="EMBL" id="CAJEWN010002087">
    <property type="protein sequence ID" value="CAD2201839.1"/>
    <property type="molecule type" value="Genomic_DNA"/>
</dbReference>
<feature type="coiled-coil region" evidence="1">
    <location>
        <begin position="112"/>
        <end position="139"/>
    </location>
</feature>